<sequence length="254" mass="25591">MTNTDAGGDWGASRSAGEGQSSPREMAGAAAQTVKQEAASFAASAKEKAAGQIDQHKETATRTLGDFANAIRKAGDELSQSDQSIASRLVQQAADGLEGLSRSVSDKRPEELLDAVRDFGRRNPAAFVAGSVLVGLAVGRFLRASSEPRTSDYSPQPATFTSPDGGASDIGMASTSGLSDEFASADTSGLGATDVTAAGATAIGAPDVELGSGDAGVESLTGDLDAGSVTIEGDERGALDGDDRDRSRFGGTGV</sequence>
<feature type="compositionally biased region" description="Basic and acidic residues" evidence="1">
    <location>
        <begin position="45"/>
        <end position="60"/>
    </location>
</feature>
<dbReference type="OrthoDB" id="7211085at2"/>
<dbReference type="AlphaFoldDB" id="A0A328ARL4"/>
<reference evidence="3" key="1">
    <citation type="submission" date="2018-05" db="EMBL/GenBank/DDBJ databases">
        <authorList>
            <person name="Li X."/>
        </authorList>
    </citation>
    <scope>NUCLEOTIDE SEQUENCE [LARGE SCALE GENOMIC DNA]</scope>
    <source>
        <strain evidence="3">YIM 73061</strain>
    </source>
</reference>
<dbReference type="EMBL" id="QFYR01000001">
    <property type="protein sequence ID" value="RAK57682.1"/>
    <property type="molecule type" value="Genomic_DNA"/>
</dbReference>
<evidence type="ECO:0000313" key="2">
    <source>
        <dbReference type="EMBL" id="RAK57682.1"/>
    </source>
</evidence>
<organism evidence="2 3">
    <name type="scientific">Phenylobacterium deserti</name>
    <dbReference type="NCBI Taxonomy" id="1914756"/>
    <lineage>
        <taxon>Bacteria</taxon>
        <taxon>Pseudomonadati</taxon>
        <taxon>Pseudomonadota</taxon>
        <taxon>Alphaproteobacteria</taxon>
        <taxon>Caulobacterales</taxon>
        <taxon>Caulobacteraceae</taxon>
        <taxon>Phenylobacterium</taxon>
    </lineage>
</organism>
<dbReference type="Proteomes" id="UP000249725">
    <property type="component" value="Unassembled WGS sequence"/>
</dbReference>
<feature type="region of interest" description="Disordered" evidence="1">
    <location>
        <begin position="206"/>
        <end position="254"/>
    </location>
</feature>
<evidence type="ECO:0000256" key="1">
    <source>
        <dbReference type="SAM" id="MobiDB-lite"/>
    </source>
</evidence>
<evidence type="ECO:0008006" key="4">
    <source>
        <dbReference type="Google" id="ProtNLM"/>
    </source>
</evidence>
<feature type="compositionally biased region" description="Basic and acidic residues" evidence="1">
    <location>
        <begin position="233"/>
        <end position="248"/>
    </location>
</feature>
<protein>
    <recommendedName>
        <fullName evidence="4">Nutrient deprivation-induced protein</fullName>
    </recommendedName>
</protein>
<evidence type="ECO:0000313" key="3">
    <source>
        <dbReference type="Proteomes" id="UP000249725"/>
    </source>
</evidence>
<feature type="region of interest" description="Disordered" evidence="1">
    <location>
        <begin position="145"/>
        <end position="188"/>
    </location>
</feature>
<keyword evidence="3" id="KW-1185">Reference proteome</keyword>
<accession>A0A328ARL4</accession>
<feature type="region of interest" description="Disordered" evidence="1">
    <location>
        <begin position="1"/>
        <end position="62"/>
    </location>
</feature>
<gene>
    <name evidence="2" type="ORF">DJ018_07095</name>
</gene>
<dbReference type="RefSeq" id="WP_111514133.1">
    <property type="nucleotide sequence ID" value="NZ_QFYR01000001.1"/>
</dbReference>
<proteinExistence type="predicted"/>
<comment type="caution">
    <text evidence="2">The sequence shown here is derived from an EMBL/GenBank/DDBJ whole genome shotgun (WGS) entry which is preliminary data.</text>
</comment>
<feature type="compositionally biased region" description="Polar residues" evidence="1">
    <location>
        <begin position="147"/>
        <end position="162"/>
    </location>
</feature>
<name>A0A328ARL4_9CAUL</name>